<dbReference type="Proteomes" id="UP000321934">
    <property type="component" value="Chromosome"/>
</dbReference>
<gene>
    <name evidence="2" type="ORF">Deia_00856</name>
</gene>
<feature type="coiled-coil region" evidence="1">
    <location>
        <begin position="163"/>
        <end position="190"/>
    </location>
</feature>
<protein>
    <submittedName>
        <fullName evidence="2">Uncharacterized protein</fullName>
    </submittedName>
</protein>
<evidence type="ECO:0000313" key="2">
    <source>
        <dbReference type="EMBL" id="QED23643.1"/>
    </source>
</evidence>
<evidence type="ECO:0000313" key="3">
    <source>
        <dbReference type="Proteomes" id="UP000321934"/>
    </source>
</evidence>
<dbReference type="RefSeq" id="WP_146820907.1">
    <property type="nucleotide sequence ID" value="NZ_CP029077.1"/>
</dbReference>
<reference evidence="2 3" key="1">
    <citation type="journal article" date="2019" name="ISME J.">
        <title>Deianiraea, an extracellular bacterium associated with the ciliate Paramecium, suggests an alternative scenario for the evolution of Rickettsiales.</title>
        <authorList>
            <person name="Castelli M."/>
            <person name="Sabaneyeva E."/>
            <person name="Lanzoni O."/>
            <person name="Lebedeva N."/>
            <person name="Floriano A.M."/>
            <person name="Gaiarsa S."/>
            <person name="Benken K."/>
            <person name="Modeo L."/>
            <person name="Bandi C."/>
            <person name="Potekhin A."/>
            <person name="Sassera D."/>
            <person name="Petroni G."/>
        </authorList>
    </citation>
    <scope>NUCLEOTIDE SEQUENCE [LARGE SCALE GENOMIC DNA]</scope>
    <source>
        <strain evidence="2">CyL4-1</strain>
    </source>
</reference>
<evidence type="ECO:0000256" key="1">
    <source>
        <dbReference type="SAM" id="Coils"/>
    </source>
</evidence>
<sequence length="282" mass="32129">MDQNNNQSNSVVLYTKESLKDREINDGIKILKSAGKTIAQEIPDDFSSDDVNKIIQQYQQQGVNKVYFISQMLSNETNKMLEFLESNKNEHLRFMFISCNIFREMSDLFDITNVKIPYNSVYTGCNVSMTNNPLRLPANADIVQILFDHNKKDKIFQLKGNVNDIIHGKIAQLLKEKQDLKNENKILSETGQQNKQNAEVVNLKIVAIQECIDKLQSISNLILEGKVPKDPQYSARKFIPYRPYLGGKNIQSILSTKFYQNVEEVSNKSNTRNSLTGGGLVI</sequence>
<dbReference type="AlphaFoldDB" id="A0A5B8XEE3"/>
<keyword evidence="1" id="KW-0175">Coiled coil</keyword>
<name>A0A5B8XEE3_9RICK</name>
<proteinExistence type="predicted"/>
<dbReference type="EMBL" id="CP029077">
    <property type="protein sequence ID" value="QED23643.1"/>
    <property type="molecule type" value="Genomic_DNA"/>
</dbReference>
<organism evidence="2 3">
    <name type="scientific">Candidatus Deianiraea vastatrix</name>
    <dbReference type="NCBI Taxonomy" id="2163644"/>
    <lineage>
        <taxon>Bacteria</taxon>
        <taxon>Pseudomonadati</taxon>
        <taxon>Pseudomonadota</taxon>
        <taxon>Alphaproteobacteria</taxon>
        <taxon>Rickettsiales</taxon>
        <taxon>Candidatus Deianiraeaceae</taxon>
        <taxon>Candidatus Deianiraea</taxon>
    </lineage>
</organism>
<accession>A0A5B8XEE3</accession>
<keyword evidence="3" id="KW-1185">Reference proteome</keyword>